<dbReference type="PROSITE" id="PS00933">
    <property type="entry name" value="FGGY_KINASES_1"/>
    <property type="match status" value="1"/>
</dbReference>
<dbReference type="PANTHER" id="PTHR43095">
    <property type="entry name" value="SUGAR KINASE"/>
    <property type="match status" value="1"/>
</dbReference>
<dbReference type="SUPFAM" id="SSF53067">
    <property type="entry name" value="Actin-like ATPase domain"/>
    <property type="match status" value="2"/>
</dbReference>
<sequence length="501" mass="55007">MQAYILGVDIGTGSVKAVAVGLNGEAISSSQVYYPMLPLEPGYAEQDPELIWQGFLNCIREIVGRLGSSPQAVSLSSAMHSLILVDNYGKALTNMINWADTRSAMIAEQLRFSPKGKNLYEQTGTPVYSMSPLSKIIWFRENRKDLFSQTAKFISIKELIWFRLFGQFQVDHSIASATGLFDIVQFNWSQDAVNLAGIAAEKLSEPVSTSYMRRDAKAEILKLTGINEASYWVIGANDGCLANLGSGANQPGTAALTIGTSGAVRMASKQPLYNFKAMTFNYILDEKTYICGGAINNGGLILNWLLENFMSIKTVSAANYQQLFAAVETLLPGNNGLLFLPYLTGERTPLWDSNSCGVYFGIKTEHTQTNFLKAALDGVCYAIYSVLDAVVQSSGKIEEIRVSGGFTASRVWVQLMADITGKKLVVVQAEDASAIGAAYLAVQTGKFSGFSLKDQDQHKQIIQPDPEKHLVYSKYYELFVKLYENLKESMQHLAHLNSGQQ</sequence>
<dbReference type="PIRSF" id="PIRSF000538">
    <property type="entry name" value="GlpK"/>
    <property type="match status" value="1"/>
</dbReference>
<dbReference type="InterPro" id="IPR043129">
    <property type="entry name" value="ATPase_NBD"/>
</dbReference>
<dbReference type="InterPro" id="IPR050406">
    <property type="entry name" value="FGGY_Carb_Kinase"/>
</dbReference>
<accession>A0A7K1SSK6</accession>
<evidence type="ECO:0000313" key="7">
    <source>
        <dbReference type="EMBL" id="MVN20298.1"/>
    </source>
</evidence>
<comment type="similarity">
    <text evidence="1 4">Belongs to the FGGY kinase family.</text>
</comment>
<dbReference type="Proteomes" id="UP000462014">
    <property type="component" value="Unassembled WGS sequence"/>
</dbReference>
<keyword evidence="2 4" id="KW-0808">Transferase</keyword>
<evidence type="ECO:0000256" key="3">
    <source>
        <dbReference type="ARBA" id="ARBA00022777"/>
    </source>
</evidence>
<dbReference type="Gene3D" id="3.30.420.40">
    <property type="match status" value="2"/>
</dbReference>
<feature type="domain" description="Carbohydrate kinase FGGY C-terminal" evidence="6">
    <location>
        <begin position="254"/>
        <end position="442"/>
    </location>
</feature>
<dbReference type="InterPro" id="IPR018484">
    <property type="entry name" value="FGGY_N"/>
</dbReference>
<evidence type="ECO:0000259" key="5">
    <source>
        <dbReference type="Pfam" id="PF00370"/>
    </source>
</evidence>
<dbReference type="RefSeq" id="WP_317163372.1">
    <property type="nucleotide sequence ID" value="NZ_WPIK01000002.1"/>
</dbReference>
<keyword evidence="8" id="KW-1185">Reference proteome</keyword>
<name>A0A7K1SSK6_9SPHI</name>
<dbReference type="PANTHER" id="PTHR43095:SF2">
    <property type="entry name" value="GLUCONOKINASE"/>
    <property type="match status" value="1"/>
</dbReference>
<organism evidence="7 8">
    <name type="scientific">Mucilaginibacter arboris</name>
    <dbReference type="NCBI Taxonomy" id="2682090"/>
    <lineage>
        <taxon>Bacteria</taxon>
        <taxon>Pseudomonadati</taxon>
        <taxon>Bacteroidota</taxon>
        <taxon>Sphingobacteriia</taxon>
        <taxon>Sphingobacteriales</taxon>
        <taxon>Sphingobacteriaceae</taxon>
        <taxon>Mucilaginibacter</taxon>
    </lineage>
</organism>
<evidence type="ECO:0000256" key="1">
    <source>
        <dbReference type="ARBA" id="ARBA00009156"/>
    </source>
</evidence>
<dbReference type="InterPro" id="IPR018485">
    <property type="entry name" value="FGGY_C"/>
</dbReference>
<evidence type="ECO:0000256" key="2">
    <source>
        <dbReference type="ARBA" id="ARBA00022679"/>
    </source>
</evidence>
<proteinExistence type="inferred from homology"/>
<dbReference type="PROSITE" id="PS00445">
    <property type="entry name" value="FGGY_KINASES_2"/>
    <property type="match status" value="1"/>
</dbReference>
<dbReference type="InterPro" id="IPR018483">
    <property type="entry name" value="Carb_kinase_FGGY_CS"/>
</dbReference>
<protein>
    <submittedName>
        <fullName evidence="7">Gluconokinase</fullName>
    </submittedName>
</protein>
<evidence type="ECO:0000259" key="6">
    <source>
        <dbReference type="Pfam" id="PF02782"/>
    </source>
</evidence>
<dbReference type="InterPro" id="IPR000577">
    <property type="entry name" value="Carb_kinase_FGGY"/>
</dbReference>
<dbReference type="Pfam" id="PF02782">
    <property type="entry name" value="FGGY_C"/>
    <property type="match status" value="1"/>
</dbReference>
<comment type="caution">
    <text evidence="7">The sequence shown here is derived from an EMBL/GenBank/DDBJ whole genome shotgun (WGS) entry which is preliminary data.</text>
</comment>
<reference evidence="7 8" key="1">
    <citation type="submission" date="2019-12" db="EMBL/GenBank/DDBJ databases">
        <title>Mucilaginibacter sp. HMF7410 genome sequencing and assembly.</title>
        <authorList>
            <person name="Kang H."/>
            <person name="Cha I."/>
            <person name="Kim H."/>
            <person name="Joh K."/>
        </authorList>
    </citation>
    <scope>NUCLEOTIDE SEQUENCE [LARGE SCALE GENOMIC DNA]</scope>
    <source>
        <strain evidence="7 8">HMF7410</strain>
    </source>
</reference>
<evidence type="ECO:0000313" key="8">
    <source>
        <dbReference type="Proteomes" id="UP000462014"/>
    </source>
</evidence>
<dbReference type="CDD" id="cd07770">
    <property type="entry name" value="ASKHA_NBD_FGGY_GntK"/>
    <property type="match status" value="1"/>
</dbReference>
<dbReference type="Pfam" id="PF00370">
    <property type="entry name" value="FGGY_N"/>
    <property type="match status" value="1"/>
</dbReference>
<dbReference type="GO" id="GO:0005975">
    <property type="term" value="P:carbohydrate metabolic process"/>
    <property type="evidence" value="ECO:0007669"/>
    <property type="project" value="InterPro"/>
</dbReference>
<dbReference type="EMBL" id="WPIK01000002">
    <property type="protein sequence ID" value="MVN20298.1"/>
    <property type="molecule type" value="Genomic_DNA"/>
</dbReference>
<dbReference type="GO" id="GO:0016301">
    <property type="term" value="F:kinase activity"/>
    <property type="evidence" value="ECO:0007669"/>
    <property type="project" value="UniProtKB-KW"/>
</dbReference>
<keyword evidence="3 4" id="KW-0418">Kinase</keyword>
<gene>
    <name evidence="7" type="ORF">GO621_01955</name>
</gene>
<feature type="domain" description="Carbohydrate kinase FGGY N-terminal" evidence="5">
    <location>
        <begin position="4"/>
        <end position="245"/>
    </location>
</feature>
<evidence type="ECO:0000256" key="4">
    <source>
        <dbReference type="RuleBase" id="RU003733"/>
    </source>
</evidence>
<dbReference type="AlphaFoldDB" id="A0A7K1SSK6"/>
<dbReference type="GO" id="GO:0016773">
    <property type="term" value="F:phosphotransferase activity, alcohol group as acceptor"/>
    <property type="evidence" value="ECO:0007669"/>
    <property type="project" value="InterPro"/>
</dbReference>